<name>A0A833X0E8_JUGRE</name>
<organism evidence="1 2">
    <name type="scientific">Juglans regia</name>
    <name type="common">English walnut</name>
    <dbReference type="NCBI Taxonomy" id="51240"/>
    <lineage>
        <taxon>Eukaryota</taxon>
        <taxon>Viridiplantae</taxon>
        <taxon>Streptophyta</taxon>
        <taxon>Embryophyta</taxon>
        <taxon>Tracheophyta</taxon>
        <taxon>Spermatophyta</taxon>
        <taxon>Magnoliopsida</taxon>
        <taxon>eudicotyledons</taxon>
        <taxon>Gunneridae</taxon>
        <taxon>Pentapetalae</taxon>
        <taxon>rosids</taxon>
        <taxon>fabids</taxon>
        <taxon>Fagales</taxon>
        <taxon>Juglandaceae</taxon>
        <taxon>Juglans</taxon>
    </lineage>
</organism>
<dbReference type="AlphaFoldDB" id="A0A833X0E8"/>
<dbReference type="Proteomes" id="UP000619265">
    <property type="component" value="Unassembled WGS sequence"/>
</dbReference>
<evidence type="ECO:0000313" key="2">
    <source>
        <dbReference type="Proteomes" id="UP000619265"/>
    </source>
</evidence>
<dbReference type="EMBL" id="LIHL02000011">
    <property type="protein sequence ID" value="KAF5454327.1"/>
    <property type="molecule type" value="Genomic_DNA"/>
</dbReference>
<gene>
    <name evidence="1" type="ORF">F2P56_024000</name>
</gene>
<proteinExistence type="predicted"/>
<dbReference type="PANTHER" id="PTHR47481">
    <property type="match status" value="1"/>
</dbReference>
<sequence>MCTLCPPTPTHPTLHITLKLTRDNYLSGKAQLLPYLCGQKLFGLVNGSKPAPPTTLQTTSTDIPRPNPGYEFWYEQDQLILSTLISSLSKPILTYLVGLETSRDVWFTLEKMFSTTSQARQMNTLYQLNTLKKGGLSI</sequence>
<evidence type="ECO:0008006" key="3">
    <source>
        <dbReference type="Google" id="ProtNLM"/>
    </source>
</evidence>
<protein>
    <recommendedName>
        <fullName evidence="3">Retrovirus-related Pol polyprotein from transposon TNT 1-94</fullName>
    </recommendedName>
</protein>
<evidence type="ECO:0000313" key="1">
    <source>
        <dbReference type="EMBL" id="KAF5454327.1"/>
    </source>
</evidence>
<reference evidence="1" key="2">
    <citation type="submission" date="2020-03" db="EMBL/GenBank/DDBJ databases">
        <title>Walnut 2.0.</title>
        <authorList>
            <person name="Marrano A."/>
            <person name="Britton M."/>
            <person name="Zimin A.V."/>
            <person name="Zaini P.A."/>
            <person name="Workman R."/>
            <person name="Puiu D."/>
            <person name="Bianco L."/>
            <person name="Allen B.J."/>
            <person name="Troggio M."/>
            <person name="Leslie C.A."/>
            <person name="Timp W."/>
            <person name="Dendekar A."/>
            <person name="Salzberg S.L."/>
            <person name="Neale D.B."/>
        </authorList>
    </citation>
    <scope>NUCLEOTIDE SEQUENCE</scope>
    <source>
        <tissue evidence="1">Leaves</tissue>
    </source>
</reference>
<dbReference type="Pfam" id="PF14223">
    <property type="entry name" value="Retrotran_gag_2"/>
    <property type="match status" value="1"/>
</dbReference>
<comment type="caution">
    <text evidence="1">The sequence shown here is derived from an EMBL/GenBank/DDBJ whole genome shotgun (WGS) entry which is preliminary data.</text>
</comment>
<dbReference type="Gramene" id="Jr11_05630_p1">
    <property type="protein sequence ID" value="cds.Jr11_05630_p1"/>
    <property type="gene ID" value="Jr11_05630"/>
</dbReference>
<accession>A0A833X0E8</accession>
<reference evidence="1" key="1">
    <citation type="submission" date="2015-10" db="EMBL/GenBank/DDBJ databases">
        <authorList>
            <person name="Martinez-Garcia P.J."/>
            <person name="Crepeau M.W."/>
            <person name="Puiu D."/>
            <person name="Gonzalez-Ibeas D."/>
            <person name="Whalen J."/>
            <person name="Stevens K."/>
            <person name="Paul R."/>
            <person name="Butterfield T."/>
            <person name="Britton M."/>
            <person name="Reagan R."/>
            <person name="Chakraborty S."/>
            <person name="Walawage S.L."/>
            <person name="Vasquez-Gross H.A."/>
            <person name="Cardeno C."/>
            <person name="Famula R."/>
            <person name="Pratt K."/>
            <person name="Kuruganti S."/>
            <person name="Aradhya M.K."/>
            <person name="Leslie C.A."/>
            <person name="Dandekar A.M."/>
            <person name="Salzberg S.L."/>
            <person name="Wegrzyn J.L."/>
            <person name="Langley C.H."/>
            <person name="Neale D.B."/>
        </authorList>
    </citation>
    <scope>NUCLEOTIDE SEQUENCE</scope>
    <source>
        <tissue evidence="1">Leaves</tissue>
    </source>
</reference>
<dbReference type="PANTHER" id="PTHR47481:SF10">
    <property type="entry name" value="COPIA-LIKE POLYPROTEIN_RETROTRANSPOSON"/>
    <property type="match status" value="1"/>
</dbReference>